<organism evidence="4 5">
    <name type="scientific">Cupriavidus respiraculi</name>
    <dbReference type="NCBI Taxonomy" id="195930"/>
    <lineage>
        <taxon>Bacteria</taxon>
        <taxon>Pseudomonadati</taxon>
        <taxon>Pseudomonadota</taxon>
        <taxon>Betaproteobacteria</taxon>
        <taxon>Burkholderiales</taxon>
        <taxon>Burkholderiaceae</taxon>
        <taxon>Cupriavidus</taxon>
    </lineage>
</organism>
<dbReference type="EMBL" id="CAJZAH010000008">
    <property type="protein sequence ID" value="CAG9182793.1"/>
    <property type="molecule type" value="Genomic_DNA"/>
</dbReference>
<keyword evidence="2" id="KW-0012">Acyltransferase</keyword>
<accession>A0ABM8XR66</accession>
<comment type="caution">
    <text evidence="4">The sequence shown here is derived from an EMBL/GenBank/DDBJ whole genome shotgun (WGS) entry which is preliminary data.</text>
</comment>
<dbReference type="PANTHER" id="PTHR43877">
    <property type="entry name" value="AMINOALKYLPHOSPHONATE N-ACETYLTRANSFERASE-RELATED-RELATED"/>
    <property type="match status" value="1"/>
</dbReference>
<dbReference type="SUPFAM" id="SSF55729">
    <property type="entry name" value="Acyl-CoA N-acyltransferases (Nat)"/>
    <property type="match status" value="1"/>
</dbReference>
<dbReference type="Pfam" id="PF00583">
    <property type="entry name" value="Acetyltransf_1"/>
    <property type="match status" value="1"/>
</dbReference>
<sequence length="177" mass="18552">MSEFSLRPMVAADLPAVLAVQQQCYPPALIESAAALASRLALAPALCWVATRGDALAAYLFTHPWPRDSLPALDAPLAAACVQWPADELTWFVHDMAVAPAGRGGGLARRLYEAARAAAATAGLRSSRLIAVQAAAAWWERLGYAAVTGKNDDDAPSQLARYGADAVLMARAGIAAR</sequence>
<dbReference type="InterPro" id="IPR016181">
    <property type="entry name" value="Acyl_CoA_acyltransferase"/>
</dbReference>
<evidence type="ECO:0000256" key="1">
    <source>
        <dbReference type="ARBA" id="ARBA00022679"/>
    </source>
</evidence>
<proteinExistence type="predicted"/>
<dbReference type="PROSITE" id="PS51186">
    <property type="entry name" value="GNAT"/>
    <property type="match status" value="1"/>
</dbReference>
<dbReference type="RefSeq" id="WP_224044221.1">
    <property type="nucleotide sequence ID" value="NZ_CAJZAH010000008.1"/>
</dbReference>
<evidence type="ECO:0000259" key="3">
    <source>
        <dbReference type="PROSITE" id="PS51186"/>
    </source>
</evidence>
<dbReference type="InterPro" id="IPR050832">
    <property type="entry name" value="Bact_Acetyltransf"/>
</dbReference>
<evidence type="ECO:0000256" key="2">
    <source>
        <dbReference type="ARBA" id="ARBA00023315"/>
    </source>
</evidence>
<protein>
    <recommendedName>
        <fullName evidence="3">N-acetyltransferase domain-containing protein</fullName>
    </recommendedName>
</protein>
<evidence type="ECO:0000313" key="4">
    <source>
        <dbReference type="EMBL" id="CAG9182793.1"/>
    </source>
</evidence>
<name>A0ABM8XR66_9BURK</name>
<gene>
    <name evidence="4" type="ORF">LMG21510_04670</name>
</gene>
<dbReference type="InterPro" id="IPR000182">
    <property type="entry name" value="GNAT_dom"/>
</dbReference>
<reference evidence="4 5" key="1">
    <citation type="submission" date="2021-08" db="EMBL/GenBank/DDBJ databases">
        <authorList>
            <person name="Peeters C."/>
        </authorList>
    </citation>
    <scope>NUCLEOTIDE SEQUENCE [LARGE SCALE GENOMIC DNA]</scope>
    <source>
        <strain evidence="4 5">LMG 21510</strain>
    </source>
</reference>
<keyword evidence="5" id="KW-1185">Reference proteome</keyword>
<evidence type="ECO:0000313" key="5">
    <source>
        <dbReference type="Proteomes" id="UP000721236"/>
    </source>
</evidence>
<keyword evidence="1" id="KW-0808">Transferase</keyword>
<feature type="domain" description="N-acetyltransferase" evidence="3">
    <location>
        <begin position="4"/>
        <end position="174"/>
    </location>
</feature>
<dbReference type="Proteomes" id="UP000721236">
    <property type="component" value="Unassembled WGS sequence"/>
</dbReference>
<dbReference type="Gene3D" id="3.40.630.30">
    <property type="match status" value="1"/>
</dbReference>